<comment type="caution">
    <text evidence="2">The sequence shown here is derived from an EMBL/GenBank/DDBJ whole genome shotgun (WGS) entry which is preliminary data.</text>
</comment>
<sequence>MDKKVIKRSSSPTSSTPTHRLAPPYRGSRRHPRHRPRLFETTRYAHKHTQNLHCRSQPCPLDHRHRRATIHQPRQHLHPRGVRRPHSRLQRAHHAARQILLPEGQAGRLVIVVSVSARGGGEVFTGDLGLTEPAHADAMASIGAVMTYTTLFLEKLAAQYPRVSFLHTSPSVVRSNVVNHPEHLPWAARFFWDYRSWGGGSRMYSK</sequence>
<accession>A0AAE0TX94</accession>
<protein>
    <submittedName>
        <fullName evidence="2">Uncharacterized protein</fullName>
    </submittedName>
</protein>
<name>A0AAE0TX94_9PEZI</name>
<feature type="compositionally biased region" description="Low complexity" evidence="1">
    <location>
        <begin position="9"/>
        <end position="18"/>
    </location>
</feature>
<evidence type="ECO:0000256" key="1">
    <source>
        <dbReference type="SAM" id="MobiDB-lite"/>
    </source>
</evidence>
<dbReference type="Proteomes" id="UP001287356">
    <property type="component" value="Unassembled WGS sequence"/>
</dbReference>
<organism evidence="2 3">
    <name type="scientific">Lasiosphaeria ovina</name>
    <dbReference type="NCBI Taxonomy" id="92902"/>
    <lineage>
        <taxon>Eukaryota</taxon>
        <taxon>Fungi</taxon>
        <taxon>Dikarya</taxon>
        <taxon>Ascomycota</taxon>
        <taxon>Pezizomycotina</taxon>
        <taxon>Sordariomycetes</taxon>
        <taxon>Sordariomycetidae</taxon>
        <taxon>Sordariales</taxon>
        <taxon>Lasiosphaeriaceae</taxon>
        <taxon>Lasiosphaeria</taxon>
    </lineage>
</organism>
<evidence type="ECO:0000313" key="3">
    <source>
        <dbReference type="Proteomes" id="UP001287356"/>
    </source>
</evidence>
<reference evidence="2" key="2">
    <citation type="submission" date="2023-06" db="EMBL/GenBank/DDBJ databases">
        <authorList>
            <consortium name="Lawrence Berkeley National Laboratory"/>
            <person name="Haridas S."/>
            <person name="Hensen N."/>
            <person name="Bonometti L."/>
            <person name="Westerberg I."/>
            <person name="Brannstrom I.O."/>
            <person name="Guillou S."/>
            <person name="Cros-Aarteil S."/>
            <person name="Calhoun S."/>
            <person name="Kuo A."/>
            <person name="Mondo S."/>
            <person name="Pangilinan J."/>
            <person name="Riley R."/>
            <person name="Labutti K."/>
            <person name="Andreopoulos B."/>
            <person name="Lipzen A."/>
            <person name="Chen C."/>
            <person name="Yanf M."/>
            <person name="Daum C."/>
            <person name="Ng V."/>
            <person name="Clum A."/>
            <person name="Steindorff A."/>
            <person name="Ohm R."/>
            <person name="Martin F."/>
            <person name="Silar P."/>
            <person name="Natvig D."/>
            <person name="Lalanne C."/>
            <person name="Gautier V."/>
            <person name="Ament-Velasquez S.L."/>
            <person name="Kruys A."/>
            <person name="Hutchinson M.I."/>
            <person name="Powell A.J."/>
            <person name="Barry K."/>
            <person name="Miller A.N."/>
            <person name="Grigoriev I.V."/>
            <person name="Debuchy R."/>
            <person name="Gladieux P."/>
            <person name="Thoren M.H."/>
            <person name="Johannesson H."/>
        </authorList>
    </citation>
    <scope>NUCLEOTIDE SEQUENCE</scope>
    <source>
        <strain evidence="2">CBS 958.72</strain>
    </source>
</reference>
<feature type="region of interest" description="Disordered" evidence="1">
    <location>
        <begin position="1"/>
        <end position="36"/>
    </location>
</feature>
<reference evidence="2" key="1">
    <citation type="journal article" date="2023" name="Mol. Phylogenet. Evol.">
        <title>Genome-scale phylogeny and comparative genomics of the fungal order Sordariales.</title>
        <authorList>
            <person name="Hensen N."/>
            <person name="Bonometti L."/>
            <person name="Westerberg I."/>
            <person name="Brannstrom I.O."/>
            <person name="Guillou S."/>
            <person name="Cros-Aarteil S."/>
            <person name="Calhoun S."/>
            <person name="Haridas S."/>
            <person name="Kuo A."/>
            <person name="Mondo S."/>
            <person name="Pangilinan J."/>
            <person name="Riley R."/>
            <person name="LaButti K."/>
            <person name="Andreopoulos B."/>
            <person name="Lipzen A."/>
            <person name="Chen C."/>
            <person name="Yan M."/>
            <person name="Daum C."/>
            <person name="Ng V."/>
            <person name="Clum A."/>
            <person name="Steindorff A."/>
            <person name="Ohm R.A."/>
            <person name="Martin F."/>
            <person name="Silar P."/>
            <person name="Natvig D.O."/>
            <person name="Lalanne C."/>
            <person name="Gautier V."/>
            <person name="Ament-Velasquez S.L."/>
            <person name="Kruys A."/>
            <person name="Hutchinson M.I."/>
            <person name="Powell A.J."/>
            <person name="Barry K."/>
            <person name="Miller A.N."/>
            <person name="Grigoriev I.V."/>
            <person name="Debuchy R."/>
            <person name="Gladieux P."/>
            <person name="Hiltunen Thoren M."/>
            <person name="Johannesson H."/>
        </authorList>
    </citation>
    <scope>NUCLEOTIDE SEQUENCE</scope>
    <source>
        <strain evidence="2">CBS 958.72</strain>
    </source>
</reference>
<keyword evidence="3" id="KW-1185">Reference proteome</keyword>
<proteinExistence type="predicted"/>
<dbReference type="EMBL" id="JAULSN010000001">
    <property type="protein sequence ID" value="KAK3382867.1"/>
    <property type="molecule type" value="Genomic_DNA"/>
</dbReference>
<dbReference type="AlphaFoldDB" id="A0AAE0TX94"/>
<gene>
    <name evidence="2" type="ORF">B0T24DRAFT_25799</name>
</gene>
<feature type="compositionally biased region" description="Basic residues" evidence="1">
    <location>
        <begin position="27"/>
        <end position="36"/>
    </location>
</feature>
<evidence type="ECO:0000313" key="2">
    <source>
        <dbReference type="EMBL" id="KAK3382867.1"/>
    </source>
</evidence>